<dbReference type="OrthoDB" id="2588856at2"/>
<evidence type="ECO:0000313" key="4">
    <source>
        <dbReference type="Proteomes" id="UP000184476"/>
    </source>
</evidence>
<feature type="domain" description="DUF4097" evidence="2">
    <location>
        <begin position="53"/>
        <end position="329"/>
    </location>
</feature>
<dbReference type="STRING" id="112248.SAMN05444392_101877"/>
<evidence type="ECO:0000259" key="2">
    <source>
        <dbReference type="Pfam" id="PF13349"/>
    </source>
</evidence>
<gene>
    <name evidence="3" type="ORF">SAMN05444392_101877</name>
</gene>
<dbReference type="PANTHER" id="PTHR34094:SF1">
    <property type="entry name" value="PROTEIN FAM185A"/>
    <property type="match status" value="1"/>
</dbReference>
<dbReference type="Pfam" id="PF13349">
    <property type="entry name" value="DUF4097"/>
    <property type="match status" value="1"/>
</dbReference>
<proteinExistence type="predicted"/>
<protein>
    <submittedName>
        <fullName evidence="3">Putative adhesin</fullName>
    </submittedName>
</protein>
<keyword evidence="4" id="KW-1185">Reference proteome</keyword>
<evidence type="ECO:0000256" key="1">
    <source>
        <dbReference type="SAM" id="MobiDB-lite"/>
    </source>
</evidence>
<dbReference type="EMBL" id="FQVL01000001">
    <property type="protein sequence ID" value="SHE53185.1"/>
    <property type="molecule type" value="Genomic_DNA"/>
</dbReference>
<name>A0A1M4U8Y4_9BACL</name>
<feature type="region of interest" description="Disordered" evidence="1">
    <location>
        <begin position="294"/>
        <end position="330"/>
    </location>
</feature>
<dbReference type="InterPro" id="IPR025164">
    <property type="entry name" value="Toastrack_DUF4097"/>
</dbReference>
<dbReference type="PANTHER" id="PTHR34094">
    <property type="match status" value="1"/>
</dbReference>
<accession>A0A1M4U8Y4</accession>
<reference evidence="3 4" key="1">
    <citation type="submission" date="2016-11" db="EMBL/GenBank/DDBJ databases">
        <authorList>
            <person name="Jaros S."/>
            <person name="Januszkiewicz K."/>
            <person name="Wedrychowicz H."/>
        </authorList>
    </citation>
    <scope>NUCLEOTIDE SEQUENCE [LARGE SCALE GENOMIC DNA]</scope>
    <source>
        <strain evidence="3 4">DSM 44666</strain>
    </source>
</reference>
<dbReference type="Proteomes" id="UP000184476">
    <property type="component" value="Unassembled WGS sequence"/>
</dbReference>
<dbReference type="AlphaFoldDB" id="A0A1M4U8Y4"/>
<organism evidence="3 4">
    <name type="scientific">Seinonella peptonophila</name>
    <dbReference type="NCBI Taxonomy" id="112248"/>
    <lineage>
        <taxon>Bacteria</taxon>
        <taxon>Bacillati</taxon>
        <taxon>Bacillota</taxon>
        <taxon>Bacilli</taxon>
        <taxon>Bacillales</taxon>
        <taxon>Thermoactinomycetaceae</taxon>
        <taxon>Seinonella</taxon>
    </lineage>
</organism>
<sequence length="330" mass="35512">MSNVIKVGLALLIVGMIGTVVILSQGAAPLLKRIKADAKPIHIQKISNGKETKNIKINSELSDIQILESNSDQVKMELKGSIMKKDQVDLITLSEGENLVVQVDYTEDKGLKFDFGVNQNLELKVFLPKKAFETVRLQTVNGEIKSDLLLQANQIEIETTNGALALSNLQAKKIEGTSQNGDIGFKQVKAESLNMQTVNGEIHLQDYQGHQVTGQSSSGAININKVDATLDLESTNGTIQVDQLTQFKGKNSVQSTNGDITIGAITPPTVLQVSLDSLVGNIKSVYPISSTQITNSEDAPSHSIKGSIGQVKPDSPSLDVITTNGDIRLK</sequence>
<feature type="compositionally biased region" description="Polar residues" evidence="1">
    <location>
        <begin position="320"/>
        <end position="330"/>
    </location>
</feature>
<dbReference type="RefSeq" id="WP_073152472.1">
    <property type="nucleotide sequence ID" value="NZ_FQVL01000001.1"/>
</dbReference>
<evidence type="ECO:0000313" key="3">
    <source>
        <dbReference type="EMBL" id="SHE53185.1"/>
    </source>
</evidence>